<evidence type="ECO:0000313" key="8">
    <source>
        <dbReference type="EMBL" id="NBI29997.1"/>
    </source>
</evidence>
<dbReference type="GO" id="GO:0005886">
    <property type="term" value="C:plasma membrane"/>
    <property type="evidence" value="ECO:0007669"/>
    <property type="project" value="UniProtKB-SubCell"/>
</dbReference>
<evidence type="ECO:0000256" key="3">
    <source>
        <dbReference type="ARBA" id="ARBA00022692"/>
    </source>
</evidence>
<gene>
    <name evidence="8" type="ORF">ERL59_13680</name>
</gene>
<comment type="caution">
    <text evidence="8">The sequence shown here is derived from an EMBL/GenBank/DDBJ whole genome shotgun (WGS) entry which is preliminary data.</text>
</comment>
<dbReference type="GO" id="GO:0140359">
    <property type="term" value="F:ABC-type transporter activity"/>
    <property type="evidence" value="ECO:0007669"/>
    <property type="project" value="InterPro"/>
</dbReference>
<sequence length="236" mass="26172">MTFSLKRVYAIFTKDYKDLLKNSYVLFGIALPILYAMMVNRIGDQDPYFNFLPINLALVVTGAFIQAAIVAEEKEKNTLRGLLLSPASTLEILIGKSVLSAVVTTLVILICIKLSGFVIVSLSLFALMIFLNLITYLAVGTMLGLLSRTVMETSIIGMPFMIVFGMMSNFKPLFNNEILLKGIDYLPSEQFTFAWIKIGEGGQFGDIIGELIVLTIWAVAAVVITIITYGKRRFDK</sequence>
<dbReference type="RefSeq" id="WP_160646809.1">
    <property type="nucleotide sequence ID" value="NZ_SIJB01000029.1"/>
</dbReference>
<dbReference type="EMBL" id="SIJB01000029">
    <property type="protein sequence ID" value="NBI29997.1"/>
    <property type="molecule type" value="Genomic_DNA"/>
</dbReference>
<dbReference type="PANTHER" id="PTHR30294">
    <property type="entry name" value="MEMBRANE COMPONENT OF ABC TRANSPORTER YHHJ-RELATED"/>
    <property type="match status" value="1"/>
</dbReference>
<organism evidence="8 9">
    <name type="scientific">Chengkuizengella marina</name>
    <dbReference type="NCBI Taxonomy" id="2507566"/>
    <lineage>
        <taxon>Bacteria</taxon>
        <taxon>Bacillati</taxon>
        <taxon>Bacillota</taxon>
        <taxon>Bacilli</taxon>
        <taxon>Bacillales</taxon>
        <taxon>Paenibacillaceae</taxon>
        <taxon>Chengkuizengella</taxon>
    </lineage>
</organism>
<evidence type="ECO:0000256" key="2">
    <source>
        <dbReference type="ARBA" id="ARBA00022475"/>
    </source>
</evidence>
<evidence type="ECO:0000259" key="7">
    <source>
        <dbReference type="Pfam" id="PF12698"/>
    </source>
</evidence>
<name>A0A6N9Q5A1_9BACL</name>
<dbReference type="AlphaFoldDB" id="A0A6N9Q5A1"/>
<keyword evidence="9" id="KW-1185">Reference proteome</keyword>
<keyword evidence="4 6" id="KW-1133">Transmembrane helix</keyword>
<reference evidence="8 9" key="1">
    <citation type="submission" date="2019-01" db="EMBL/GenBank/DDBJ databases">
        <title>Chengkuizengella sp. nov., isolated from deep-sea sediment of East Pacific Ocean.</title>
        <authorList>
            <person name="Yang J."/>
            <person name="Lai Q."/>
            <person name="Shao Z."/>
        </authorList>
    </citation>
    <scope>NUCLEOTIDE SEQUENCE [LARGE SCALE GENOMIC DNA]</scope>
    <source>
        <strain evidence="8 9">YPA3-1-1</strain>
    </source>
</reference>
<feature type="transmembrane region" description="Helical" evidence="6">
    <location>
        <begin position="92"/>
        <end position="110"/>
    </location>
</feature>
<dbReference type="Proteomes" id="UP000448943">
    <property type="component" value="Unassembled WGS sequence"/>
</dbReference>
<feature type="transmembrane region" description="Helical" evidence="6">
    <location>
        <begin position="211"/>
        <end position="230"/>
    </location>
</feature>
<evidence type="ECO:0000256" key="5">
    <source>
        <dbReference type="ARBA" id="ARBA00023136"/>
    </source>
</evidence>
<feature type="transmembrane region" description="Helical" evidence="6">
    <location>
        <begin position="24"/>
        <end position="42"/>
    </location>
</feature>
<evidence type="ECO:0000256" key="1">
    <source>
        <dbReference type="ARBA" id="ARBA00004651"/>
    </source>
</evidence>
<feature type="transmembrane region" description="Helical" evidence="6">
    <location>
        <begin position="116"/>
        <end position="138"/>
    </location>
</feature>
<proteinExistence type="predicted"/>
<feature type="transmembrane region" description="Helical" evidence="6">
    <location>
        <begin position="48"/>
        <end position="71"/>
    </location>
</feature>
<dbReference type="PANTHER" id="PTHR30294:SF29">
    <property type="entry name" value="MULTIDRUG ABC TRANSPORTER PERMEASE YBHS-RELATED"/>
    <property type="match status" value="1"/>
</dbReference>
<comment type="subcellular location">
    <subcellularLocation>
        <location evidence="1">Cell membrane</location>
        <topology evidence="1">Multi-pass membrane protein</topology>
    </subcellularLocation>
</comment>
<dbReference type="InterPro" id="IPR013525">
    <property type="entry name" value="ABC2_TM"/>
</dbReference>
<dbReference type="OrthoDB" id="3182222at2"/>
<keyword evidence="5 6" id="KW-0472">Membrane</keyword>
<feature type="domain" description="ABC-2 type transporter transmembrane" evidence="7">
    <location>
        <begin position="52"/>
        <end position="227"/>
    </location>
</feature>
<accession>A0A6N9Q5A1</accession>
<keyword evidence="2" id="KW-1003">Cell membrane</keyword>
<dbReference type="Pfam" id="PF12698">
    <property type="entry name" value="ABC2_membrane_3"/>
    <property type="match status" value="1"/>
</dbReference>
<keyword evidence="3 6" id="KW-0812">Transmembrane</keyword>
<feature type="transmembrane region" description="Helical" evidence="6">
    <location>
        <begin position="150"/>
        <end position="170"/>
    </location>
</feature>
<protein>
    <submittedName>
        <fullName evidence="8">ABC transporter permease</fullName>
    </submittedName>
</protein>
<evidence type="ECO:0000256" key="6">
    <source>
        <dbReference type="SAM" id="Phobius"/>
    </source>
</evidence>
<evidence type="ECO:0000256" key="4">
    <source>
        <dbReference type="ARBA" id="ARBA00022989"/>
    </source>
</evidence>
<evidence type="ECO:0000313" key="9">
    <source>
        <dbReference type="Proteomes" id="UP000448943"/>
    </source>
</evidence>
<dbReference type="InterPro" id="IPR051449">
    <property type="entry name" value="ABC-2_transporter_component"/>
</dbReference>